<keyword evidence="3" id="KW-1185">Reference proteome</keyword>
<protein>
    <recommendedName>
        <fullName evidence="4">Transmembrane protein</fullName>
    </recommendedName>
</protein>
<evidence type="ECO:0000313" key="3">
    <source>
        <dbReference type="Proteomes" id="UP000039865"/>
    </source>
</evidence>
<reference evidence="2 3" key="1">
    <citation type="submission" date="2014-06" db="EMBL/GenBank/DDBJ databases">
        <authorList>
            <person name="Swart Estienne"/>
        </authorList>
    </citation>
    <scope>NUCLEOTIDE SEQUENCE [LARGE SCALE GENOMIC DNA]</scope>
    <source>
        <strain evidence="2 3">130c</strain>
    </source>
</reference>
<proteinExistence type="predicted"/>
<evidence type="ECO:0000256" key="1">
    <source>
        <dbReference type="SAM" id="Phobius"/>
    </source>
</evidence>
<keyword evidence="1" id="KW-1133">Transmembrane helix</keyword>
<evidence type="ECO:0008006" key="4">
    <source>
        <dbReference type="Google" id="ProtNLM"/>
    </source>
</evidence>
<evidence type="ECO:0000313" key="2">
    <source>
        <dbReference type="EMBL" id="CDW73112.1"/>
    </source>
</evidence>
<dbReference type="InParanoid" id="A0A077ZTA2"/>
<name>A0A077ZTA2_STYLE</name>
<dbReference type="Proteomes" id="UP000039865">
    <property type="component" value="Unassembled WGS sequence"/>
</dbReference>
<dbReference type="EMBL" id="CCKQ01002014">
    <property type="protein sequence ID" value="CDW73112.1"/>
    <property type="molecule type" value="Genomic_DNA"/>
</dbReference>
<feature type="transmembrane region" description="Helical" evidence="1">
    <location>
        <begin position="7"/>
        <end position="28"/>
    </location>
</feature>
<dbReference type="AlphaFoldDB" id="A0A077ZTA2"/>
<accession>A0A077ZTA2</accession>
<keyword evidence="1" id="KW-0812">Transmembrane</keyword>
<keyword evidence="1" id="KW-0472">Membrane</keyword>
<organism evidence="2 3">
    <name type="scientific">Stylonychia lemnae</name>
    <name type="common">Ciliate</name>
    <dbReference type="NCBI Taxonomy" id="5949"/>
    <lineage>
        <taxon>Eukaryota</taxon>
        <taxon>Sar</taxon>
        <taxon>Alveolata</taxon>
        <taxon>Ciliophora</taxon>
        <taxon>Intramacronucleata</taxon>
        <taxon>Spirotrichea</taxon>
        <taxon>Stichotrichia</taxon>
        <taxon>Sporadotrichida</taxon>
        <taxon>Oxytrichidae</taxon>
        <taxon>Stylonychinae</taxon>
        <taxon>Stylonychia</taxon>
    </lineage>
</organism>
<gene>
    <name evidence="2" type="primary">Contig2132.g88</name>
    <name evidence="2" type="ORF">STYLEM_2081</name>
</gene>
<sequence length="262" mass="30559">MPQVSKVLEAVIPCFLLLVFFLLLYVLLDRCQKRTKQFEDLVYNKGTGRIILPGIKFNCNLYGDSFSIMLKDIALVKSSIRDQQSESQNLENHSWLEQSILTQNPQGLQKRDLENIEVAFEADVDFQKIQISHSERSHEFNDDINESIDHERKSKIIKYIRSKIMQFDENQNELEEDDIENQVLNGSQAQVLNVSQWSNSDIRLCNPNKDIQLDLRKYEHNYELKQSTDDCSDSQVLQPLNSYQNPIIVVDDLVFKDNDENQ</sequence>